<dbReference type="InterPro" id="IPR056681">
    <property type="entry name" value="DUF7779"/>
</dbReference>
<dbReference type="NCBIfam" id="NF047398">
    <property type="entry name" value="AAA_KGGVGR"/>
    <property type="match status" value="1"/>
</dbReference>
<feature type="domain" description="NB-ARC" evidence="1">
    <location>
        <begin position="494"/>
        <end position="641"/>
    </location>
</feature>
<evidence type="ECO:0000259" key="3">
    <source>
        <dbReference type="Pfam" id="PF25000"/>
    </source>
</evidence>
<organism evidence="4 5">
    <name type="scientific">Sphaerisporangium corydalis</name>
    <dbReference type="NCBI Taxonomy" id="1441875"/>
    <lineage>
        <taxon>Bacteria</taxon>
        <taxon>Bacillati</taxon>
        <taxon>Actinomycetota</taxon>
        <taxon>Actinomycetes</taxon>
        <taxon>Streptosporangiales</taxon>
        <taxon>Streptosporangiaceae</taxon>
        <taxon>Sphaerisporangium</taxon>
    </lineage>
</organism>
<proteinExistence type="predicted"/>
<dbReference type="Proteomes" id="UP001595891">
    <property type="component" value="Unassembled WGS sequence"/>
</dbReference>
<evidence type="ECO:0000259" key="2">
    <source>
        <dbReference type="Pfam" id="PF13676"/>
    </source>
</evidence>
<evidence type="ECO:0000313" key="5">
    <source>
        <dbReference type="Proteomes" id="UP001595891"/>
    </source>
</evidence>
<dbReference type="InterPro" id="IPR000157">
    <property type="entry name" value="TIR_dom"/>
</dbReference>
<dbReference type="SUPFAM" id="SSF48452">
    <property type="entry name" value="TPR-like"/>
    <property type="match status" value="3"/>
</dbReference>
<reference evidence="5" key="1">
    <citation type="journal article" date="2019" name="Int. J. Syst. Evol. Microbiol.">
        <title>The Global Catalogue of Microorganisms (GCM) 10K type strain sequencing project: providing services to taxonomists for standard genome sequencing and annotation.</title>
        <authorList>
            <consortium name="The Broad Institute Genomics Platform"/>
            <consortium name="The Broad Institute Genome Sequencing Center for Infectious Disease"/>
            <person name="Wu L."/>
            <person name="Ma J."/>
        </authorList>
    </citation>
    <scope>NUCLEOTIDE SEQUENCE [LARGE SCALE GENOMIC DNA]</scope>
    <source>
        <strain evidence="5">CCUG 49560</strain>
    </source>
</reference>
<gene>
    <name evidence="4" type="primary">fxsT</name>
    <name evidence="4" type="ORF">ACFO8L_09480</name>
</gene>
<evidence type="ECO:0000313" key="4">
    <source>
        <dbReference type="EMBL" id="MFC4586303.1"/>
    </source>
</evidence>
<feature type="domain" description="DUF7779" evidence="3">
    <location>
        <begin position="723"/>
        <end position="812"/>
    </location>
</feature>
<dbReference type="InterPro" id="IPR011990">
    <property type="entry name" value="TPR-like_helical_dom_sf"/>
</dbReference>
<dbReference type="InterPro" id="IPR027417">
    <property type="entry name" value="P-loop_NTPase"/>
</dbReference>
<dbReference type="InterPro" id="IPR002182">
    <property type="entry name" value="NB-ARC"/>
</dbReference>
<dbReference type="PANTHER" id="PTHR46082">
    <property type="entry name" value="ATP/GTP-BINDING PROTEIN-RELATED"/>
    <property type="match status" value="1"/>
</dbReference>
<sequence length="1301" mass="144982">MSDTPEGHIITFYSYKGGTGRTMALANTAWILASNGKRVLALDWDLESPGLHKYFHPFLDANIMSSTGGVVDMITEYVIATSRDPRPGDWHVDYAKVQQNAVSVDWSDFPGEGTVDVVFAGRQSRDYTSLVASMDWEDFYTRRRGGQYLDALKADMKRHYDYILIDSRTGLSDIADICTIHFPDTLVTCFSLNDQSIEGASAVARHIDGRYGSRHIRILPVPMRVEDGEKVKLDAGRELARRRFDGFPVGMSPAETREYWGAIEIPYKPFYAFEETLAAFGDAPGSPTSLLAAFERLVGVITWGEVTSMPPFDENRRLRIREQYARKSATTSPRVLLSYVPEDRMWADWIAALLRRSGFQIQRQDEASPTAGPGAGPDMIVATIALLSISYMRSPQAQALWGTFEATEIRSQLVPVRVADVRPPAVLGDRVTLDLMFMEEEQATETLLRKLGRPHHPNHDLGYPPGGPRFPGTRPTVWNVPNRNAAFTGRNDVLDKLRDRIISGGKAVVRPQALHGLGGVGKTQVALEYAHRFMADYDVVWWIAAEHLDRINPTMAELAGSLGTGVNDSVSESSRAAHEALRRGDPFSRWLLIFDNADDPHDLERFLPSGSGHILITSRNPAWSRVADPLEVDVFNREESVEHLLRRAPGVDPADADRVASTLGDLPLAIENASAWLEQTGMPAGQYVEHLRTQVTETLSLGELSPGYPTAVAATWNLSIERLKEHSPASVRMLELLSFFASEPISLDLVYCDAMVGLLKPYDSAVNEKVLLGPVIRHLGRYALAKVDQVDRSVQVHRLIQGVVRDRMDPERRDETAHDVHRILVAAAPELGATDDPGNWPRYDEIWPHLGPSMADQCGKEDTRSLLIDRVRYLWKRGDFEASLSFGDRLVRGWNIKLGEDDRQTTHLRFHIANTLRSMGRYEEAFQVDTEVLSAQTRTLGEFHPFTLMTAGGLAADLRALGDFDQALRVDNLTYVRVRESFGEDHPRTLMSAHNLGVSLRLAGEFSKARKLDLETVDRRRQMIGEMHPYTLYSIGDLAHDLRELGHFAESVEMLRVNLEHHRRVLGDDMIDTLRTATSLATSLRRSGAMAEARVLIEETYERYVARYGTGAPDSLSCRLELTSCLAAAGETIRALELATDAMSRFQESLGRDHPLALATANNVAIYLRLLGRLDEAKELTKATLDALIAGVGEAHPLTLVCAINMANCLAWSGLPEAAESLERTTLTRLTRMLGPGHSDTLICEGNLAVSLNALGEAEEARELRERVVRAMRHTLGDDHPHVIALAEWHRNDRDLEPQPW</sequence>
<dbReference type="Pfam" id="PF00931">
    <property type="entry name" value="NB-ARC"/>
    <property type="match status" value="1"/>
</dbReference>
<dbReference type="Gene3D" id="1.25.40.10">
    <property type="entry name" value="Tetratricopeptide repeat domain"/>
    <property type="match status" value="2"/>
</dbReference>
<dbReference type="Pfam" id="PF25000">
    <property type="entry name" value="DUF7779"/>
    <property type="match status" value="1"/>
</dbReference>
<name>A0ABV9EBV2_9ACTN</name>
<dbReference type="SUPFAM" id="SSF52540">
    <property type="entry name" value="P-loop containing nucleoside triphosphate hydrolases"/>
    <property type="match status" value="2"/>
</dbReference>
<dbReference type="Pfam" id="PF13676">
    <property type="entry name" value="TIR_2"/>
    <property type="match status" value="1"/>
</dbReference>
<accession>A0ABV9EBV2</accession>
<evidence type="ECO:0000259" key="1">
    <source>
        <dbReference type="Pfam" id="PF00931"/>
    </source>
</evidence>
<protein>
    <submittedName>
        <fullName evidence="4">FxSxx-COOH system tetratricopeptide repeat protein</fullName>
    </submittedName>
</protein>
<comment type="caution">
    <text evidence="4">The sequence shown here is derived from an EMBL/GenBank/DDBJ whole genome shotgun (WGS) entry which is preliminary data.</text>
</comment>
<keyword evidence="5" id="KW-1185">Reference proteome</keyword>
<dbReference type="NCBIfam" id="NF040586">
    <property type="entry name" value="FxSxx_TPR"/>
    <property type="match status" value="1"/>
</dbReference>
<dbReference type="InterPro" id="IPR053137">
    <property type="entry name" value="NLR-like"/>
</dbReference>
<dbReference type="RefSeq" id="WP_262843646.1">
    <property type="nucleotide sequence ID" value="NZ_JANZYP010000020.1"/>
</dbReference>
<feature type="domain" description="TIR" evidence="2">
    <location>
        <begin position="335"/>
        <end position="447"/>
    </location>
</feature>
<dbReference type="Pfam" id="PF13424">
    <property type="entry name" value="TPR_12"/>
    <property type="match status" value="2"/>
</dbReference>
<dbReference type="PANTHER" id="PTHR46082:SF6">
    <property type="entry name" value="AAA+ ATPASE DOMAIN-CONTAINING PROTEIN-RELATED"/>
    <property type="match status" value="1"/>
</dbReference>
<dbReference type="EMBL" id="JBHSFN010000004">
    <property type="protein sequence ID" value="MFC4586303.1"/>
    <property type="molecule type" value="Genomic_DNA"/>
</dbReference>
<dbReference type="Gene3D" id="3.40.50.300">
    <property type="entry name" value="P-loop containing nucleotide triphosphate hydrolases"/>
    <property type="match status" value="2"/>
</dbReference>
<dbReference type="Pfam" id="PF13374">
    <property type="entry name" value="TPR_10"/>
    <property type="match status" value="3"/>
</dbReference>